<dbReference type="InterPro" id="IPR001451">
    <property type="entry name" value="Hexapep"/>
</dbReference>
<comment type="catalytic activity">
    <reaction evidence="16 18">
        <text>N-acetyl-alpha-D-glucosamine 1-phosphate + UTP + H(+) = UDP-N-acetyl-alpha-D-glucosamine + diphosphate</text>
        <dbReference type="Rhea" id="RHEA:13509"/>
        <dbReference type="ChEBI" id="CHEBI:15378"/>
        <dbReference type="ChEBI" id="CHEBI:33019"/>
        <dbReference type="ChEBI" id="CHEBI:46398"/>
        <dbReference type="ChEBI" id="CHEBI:57705"/>
        <dbReference type="ChEBI" id="CHEBI:57776"/>
        <dbReference type="EC" id="2.7.7.23"/>
    </reaction>
</comment>
<gene>
    <name evidence="18 20" type="primary">glmU</name>
    <name evidence="20" type="ORF">CUN48_08390</name>
</gene>
<feature type="binding site" evidence="18">
    <location>
        <position position="81"/>
    </location>
    <ligand>
        <name>UDP-N-acetyl-alpha-D-glucosamine</name>
        <dbReference type="ChEBI" id="CHEBI:57705"/>
    </ligand>
</feature>
<accession>A0A2M8QCH5</accession>
<dbReference type="HAMAP" id="MF_01631">
    <property type="entry name" value="GlmU"/>
    <property type="match status" value="1"/>
</dbReference>
<dbReference type="UniPathway" id="UPA00973"/>
<feature type="binding site" evidence="18">
    <location>
        <position position="236"/>
    </location>
    <ligand>
        <name>Mg(2+)</name>
        <dbReference type="ChEBI" id="CHEBI:18420"/>
    </ligand>
</feature>
<dbReference type="EC" id="2.7.7.23" evidence="18"/>
<dbReference type="EC" id="2.3.1.157" evidence="18"/>
<keyword evidence="8 18" id="KW-0677">Repeat</keyword>
<evidence type="ECO:0000256" key="1">
    <source>
        <dbReference type="ARBA" id="ARBA00004496"/>
    </source>
</evidence>
<dbReference type="InterPro" id="IPR038009">
    <property type="entry name" value="GlmU_C_LbH"/>
</dbReference>
<reference evidence="20 21" key="1">
    <citation type="submission" date="2017-11" db="EMBL/GenBank/DDBJ databases">
        <title>Evolution of Phototrophy in the Chloroflexi Phylum Driven by Horizontal Gene Transfer.</title>
        <authorList>
            <person name="Ward L.M."/>
            <person name="Hemp J."/>
            <person name="Shih P.M."/>
            <person name="Mcglynn S.E."/>
            <person name="Fischer W."/>
        </authorList>
    </citation>
    <scope>NUCLEOTIDE SEQUENCE [LARGE SCALE GENOMIC DNA]</scope>
    <source>
        <strain evidence="20">JP3_7</strain>
    </source>
</reference>
<comment type="function">
    <text evidence="17 18">Catalyzes the last two sequential reactions in the de novo biosynthetic pathway for UDP-N-acetylglucosamine (UDP-GlcNAc). The C-terminal domain catalyzes the transfer of acetyl group from acetyl coenzyme A to glucosamine-1-phosphate (GlcN-1-P) to produce N-acetylglucosamine-1-phosphate (GlcNAc-1-P), which is converted into UDP-GlcNAc by the transfer of uridine 5-monophosphate (from uridine 5-triphosphate), a reaction catalyzed by the N-terminal domain.</text>
</comment>
<feature type="binding site" evidence="18">
    <location>
        <begin position="86"/>
        <end position="87"/>
    </location>
    <ligand>
        <name>UDP-N-acetyl-alpha-D-glucosamine</name>
        <dbReference type="ChEBI" id="CHEBI:57705"/>
    </ligand>
</feature>
<feature type="binding site" evidence="18">
    <location>
        <position position="341"/>
    </location>
    <ligand>
        <name>UDP-N-acetyl-alpha-D-glucosamine</name>
        <dbReference type="ChEBI" id="CHEBI:57705"/>
    </ligand>
</feature>
<feature type="domain" description="MobA-like NTP transferase" evidence="19">
    <location>
        <begin position="14"/>
        <end position="137"/>
    </location>
</feature>
<dbReference type="Gene3D" id="2.160.10.10">
    <property type="entry name" value="Hexapeptide repeat proteins"/>
    <property type="match status" value="1"/>
</dbReference>
<evidence type="ECO:0000256" key="15">
    <source>
        <dbReference type="ARBA" id="ARBA00048247"/>
    </source>
</evidence>
<dbReference type="GO" id="GO:0071555">
    <property type="term" value="P:cell wall organization"/>
    <property type="evidence" value="ECO:0007669"/>
    <property type="project" value="UniProtKB-KW"/>
</dbReference>
<dbReference type="CDD" id="cd03353">
    <property type="entry name" value="LbH_GlmU_C"/>
    <property type="match status" value="1"/>
</dbReference>
<keyword evidence="5 18" id="KW-0808">Transferase</keyword>
<dbReference type="Pfam" id="PF00132">
    <property type="entry name" value="Hexapep"/>
    <property type="match status" value="3"/>
</dbReference>
<comment type="pathway">
    <text evidence="18">Bacterial outer membrane biogenesis; LPS lipid A biosynthesis.</text>
</comment>
<comment type="similarity">
    <text evidence="2 18">In the C-terminal section; belongs to the transferase hexapeptide repeat family.</text>
</comment>
<dbReference type="GO" id="GO:0009252">
    <property type="term" value="P:peptidoglycan biosynthetic process"/>
    <property type="evidence" value="ECO:0007669"/>
    <property type="project" value="UniProtKB-UniRule"/>
</dbReference>
<evidence type="ECO:0000256" key="14">
    <source>
        <dbReference type="ARBA" id="ARBA00023316"/>
    </source>
</evidence>
<evidence type="ECO:0000313" key="21">
    <source>
        <dbReference type="Proteomes" id="UP000230790"/>
    </source>
</evidence>
<feature type="binding site" evidence="18">
    <location>
        <position position="110"/>
    </location>
    <ligand>
        <name>Mg(2+)</name>
        <dbReference type="ChEBI" id="CHEBI:18420"/>
    </ligand>
</feature>
<feature type="binding site" evidence="18">
    <location>
        <position position="359"/>
    </location>
    <ligand>
        <name>UDP-N-acetyl-alpha-D-glucosamine</name>
        <dbReference type="ChEBI" id="CHEBI:57705"/>
    </ligand>
</feature>
<dbReference type="PANTHER" id="PTHR43584:SF3">
    <property type="entry name" value="BIFUNCTIONAL PROTEIN GLMU"/>
    <property type="match status" value="1"/>
</dbReference>
<keyword evidence="9 18" id="KW-0460">Magnesium</keyword>
<dbReference type="Proteomes" id="UP000230790">
    <property type="component" value="Unassembled WGS sequence"/>
</dbReference>
<dbReference type="GO" id="GO:0016020">
    <property type="term" value="C:membrane"/>
    <property type="evidence" value="ECO:0007669"/>
    <property type="project" value="GOC"/>
</dbReference>
<feature type="binding site" evidence="18">
    <location>
        <position position="178"/>
    </location>
    <ligand>
        <name>UDP-N-acetyl-alpha-D-glucosamine</name>
        <dbReference type="ChEBI" id="CHEBI:57705"/>
    </ligand>
</feature>
<evidence type="ECO:0000256" key="13">
    <source>
        <dbReference type="ARBA" id="ARBA00023315"/>
    </source>
</evidence>
<dbReference type="Pfam" id="PF12804">
    <property type="entry name" value="NTP_transf_3"/>
    <property type="match status" value="1"/>
</dbReference>
<evidence type="ECO:0000259" key="19">
    <source>
        <dbReference type="Pfam" id="PF12804"/>
    </source>
</evidence>
<keyword evidence="14 18" id="KW-0961">Cell wall biogenesis/degradation</keyword>
<feature type="binding site" evidence="18">
    <location>
        <position position="388"/>
    </location>
    <ligand>
        <name>acetyl-CoA</name>
        <dbReference type="ChEBI" id="CHEBI:57288"/>
    </ligand>
</feature>
<feature type="binding site" evidence="18">
    <location>
        <position position="413"/>
    </location>
    <ligand>
        <name>acetyl-CoA</name>
        <dbReference type="ChEBI" id="CHEBI:57288"/>
    </ligand>
</feature>
<dbReference type="GO" id="GO:0000902">
    <property type="term" value="P:cell morphogenesis"/>
    <property type="evidence" value="ECO:0007669"/>
    <property type="project" value="UniProtKB-UniRule"/>
</dbReference>
<comment type="subcellular location">
    <subcellularLocation>
        <location evidence="1 18">Cytoplasm</location>
    </subcellularLocation>
</comment>
<feature type="binding site" evidence="18">
    <location>
        <position position="31"/>
    </location>
    <ligand>
        <name>UDP-N-acetyl-alpha-D-glucosamine</name>
        <dbReference type="ChEBI" id="CHEBI:57705"/>
    </ligand>
</feature>
<keyword evidence="11 18" id="KW-0573">Peptidoglycan synthesis</keyword>
<dbReference type="GO" id="GO:0008360">
    <property type="term" value="P:regulation of cell shape"/>
    <property type="evidence" value="ECO:0007669"/>
    <property type="project" value="UniProtKB-KW"/>
</dbReference>
<feature type="binding site" evidence="18">
    <location>
        <position position="374"/>
    </location>
    <ligand>
        <name>UDP-N-acetyl-alpha-D-glucosamine</name>
        <dbReference type="ChEBI" id="CHEBI:57705"/>
    </ligand>
</feature>
<dbReference type="GO" id="GO:0006048">
    <property type="term" value="P:UDP-N-acetylglucosamine biosynthetic process"/>
    <property type="evidence" value="ECO:0007669"/>
    <property type="project" value="UniProtKB-UniPathway"/>
</dbReference>
<feature type="binding site" evidence="18">
    <location>
        <position position="385"/>
    </location>
    <ligand>
        <name>UDP-N-acetyl-alpha-D-glucosamine</name>
        <dbReference type="ChEBI" id="CHEBI:57705"/>
    </ligand>
</feature>
<feature type="region of interest" description="Linker" evidence="18">
    <location>
        <begin position="239"/>
        <end position="259"/>
    </location>
</feature>
<name>A0A2M8QCH5_9CHLR</name>
<dbReference type="PANTHER" id="PTHR43584">
    <property type="entry name" value="NUCLEOTIDYL TRANSFERASE"/>
    <property type="match status" value="1"/>
</dbReference>
<evidence type="ECO:0000256" key="7">
    <source>
        <dbReference type="ARBA" id="ARBA00022723"/>
    </source>
</evidence>
<evidence type="ECO:0000256" key="5">
    <source>
        <dbReference type="ARBA" id="ARBA00022679"/>
    </source>
</evidence>
<evidence type="ECO:0000256" key="9">
    <source>
        <dbReference type="ARBA" id="ARBA00022842"/>
    </source>
</evidence>
<evidence type="ECO:0000256" key="12">
    <source>
        <dbReference type="ARBA" id="ARBA00023268"/>
    </source>
</evidence>
<evidence type="ECO:0000256" key="16">
    <source>
        <dbReference type="ARBA" id="ARBA00048493"/>
    </source>
</evidence>
<dbReference type="GO" id="GO:0003977">
    <property type="term" value="F:UDP-N-acetylglucosamine diphosphorylase activity"/>
    <property type="evidence" value="ECO:0007669"/>
    <property type="project" value="UniProtKB-UniRule"/>
</dbReference>
<feature type="binding site" evidence="18">
    <location>
        <position position="163"/>
    </location>
    <ligand>
        <name>UDP-N-acetyl-alpha-D-glucosamine</name>
        <dbReference type="ChEBI" id="CHEBI:57705"/>
    </ligand>
</feature>
<dbReference type="InterPro" id="IPR050065">
    <property type="entry name" value="GlmU-like"/>
</dbReference>
<evidence type="ECO:0000256" key="11">
    <source>
        <dbReference type="ARBA" id="ARBA00022984"/>
    </source>
</evidence>
<dbReference type="SUPFAM" id="SSF53448">
    <property type="entry name" value="Nucleotide-diphospho-sugar transferases"/>
    <property type="match status" value="1"/>
</dbReference>
<dbReference type="GO" id="GO:0005737">
    <property type="term" value="C:cytoplasm"/>
    <property type="evidence" value="ECO:0007669"/>
    <property type="project" value="UniProtKB-SubCell"/>
</dbReference>
<keyword evidence="13 18" id="KW-0012">Acyltransferase</keyword>
<protein>
    <recommendedName>
        <fullName evidence="18">Bifunctional protein GlmU</fullName>
    </recommendedName>
    <domain>
        <recommendedName>
            <fullName evidence="18">UDP-N-acetylglucosamine pyrophosphorylase</fullName>
            <ecNumber evidence="18">2.7.7.23</ecNumber>
        </recommendedName>
        <alternativeName>
            <fullName evidence="18">N-acetylglucosamine-1-phosphate uridyltransferase</fullName>
        </alternativeName>
    </domain>
    <domain>
        <recommendedName>
            <fullName evidence="18">Glucosamine-1-phosphate N-acetyltransferase</fullName>
            <ecNumber evidence="18">2.3.1.157</ecNumber>
        </recommendedName>
    </domain>
</protein>
<feature type="region of interest" description="N-acetyltransferase" evidence="18">
    <location>
        <begin position="260"/>
        <end position="461"/>
    </location>
</feature>
<dbReference type="AlphaFoldDB" id="A0A2M8QCH5"/>
<evidence type="ECO:0000313" key="20">
    <source>
        <dbReference type="EMBL" id="PJF47509.1"/>
    </source>
</evidence>
<keyword evidence="6 18" id="KW-0548">Nucleotidyltransferase</keyword>
<dbReference type="GO" id="GO:0009245">
    <property type="term" value="P:lipid A biosynthetic process"/>
    <property type="evidence" value="ECO:0007669"/>
    <property type="project" value="UniProtKB-UniRule"/>
</dbReference>
<evidence type="ECO:0000256" key="17">
    <source>
        <dbReference type="ARBA" id="ARBA00049628"/>
    </source>
</evidence>
<dbReference type="EMBL" id="PGTN01000046">
    <property type="protein sequence ID" value="PJF47509.1"/>
    <property type="molecule type" value="Genomic_DNA"/>
</dbReference>
<dbReference type="GO" id="GO:0000287">
    <property type="term" value="F:magnesium ion binding"/>
    <property type="evidence" value="ECO:0007669"/>
    <property type="project" value="UniProtKB-UniRule"/>
</dbReference>
<evidence type="ECO:0000256" key="10">
    <source>
        <dbReference type="ARBA" id="ARBA00022960"/>
    </source>
</evidence>
<feature type="binding site" evidence="18">
    <location>
        <position position="147"/>
    </location>
    <ligand>
        <name>UDP-N-acetyl-alpha-D-glucosamine</name>
        <dbReference type="ChEBI" id="CHEBI:57705"/>
    </ligand>
</feature>
<evidence type="ECO:0000256" key="6">
    <source>
        <dbReference type="ARBA" id="ARBA00022695"/>
    </source>
</evidence>
<keyword evidence="7 18" id="KW-0479">Metal-binding</keyword>
<dbReference type="InterPro" id="IPR011004">
    <property type="entry name" value="Trimer_LpxA-like_sf"/>
</dbReference>
<dbReference type="NCBIfam" id="TIGR01173">
    <property type="entry name" value="glmU"/>
    <property type="match status" value="1"/>
</dbReference>
<dbReference type="InterPro" id="IPR025877">
    <property type="entry name" value="MobA-like_NTP_Trfase"/>
</dbReference>
<comment type="catalytic activity">
    <reaction evidence="15 18">
        <text>alpha-D-glucosamine 1-phosphate + acetyl-CoA = N-acetyl-alpha-D-glucosamine 1-phosphate + CoA + H(+)</text>
        <dbReference type="Rhea" id="RHEA:13725"/>
        <dbReference type="ChEBI" id="CHEBI:15378"/>
        <dbReference type="ChEBI" id="CHEBI:57287"/>
        <dbReference type="ChEBI" id="CHEBI:57288"/>
        <dbReference type="ChEBI" id="CHEBI:57776"/>
        <dbReference type="ChEBI" id="CHEBI:58516"/>
        <dbReference type="EC" id="2.3.1.157"/>
    </reaction>
</comment>
<evidence type="ECO:0000256" key="3">
    <source>
        <dbReference type="ARBA" id="ARBA00007947"/>
    </source>
</evidence>
<evidence type="ECO:0000256" key="2">
    <source>
        <dbReference type="ARBA" id="ARBA00007707"/>
    </source>
</evidence>
<dbReference type="CDD" id="cd02540">
    <property type="entry name" value="GT2_GlmU_N_bac"/>
    <property type="match status" value="1"/>
</dbReference>
<comment type="similarity">
    <text evidence="3 18">In the N-terminal section; belongs to the N-acetylglucosamine-1-phosphate uridyltransferase family.</text>
</comment>
<keyword evidence="4 18" id="KW-0963">Cytoplasm</keyword>
<comment type="pathway">
    <text evidence="18">Nucleotide-sugar biosynthesis; UDP-N-acetyl-alpha-D-glucosamine biosynthesis; UDP-N-acetyl-alpha-D-glucosamine from N-acetyl-alpha-D-glucosamine 1-phosphate: step 1/1.</text>
</comment>
<comment type="subunit">
    <text evidence="18">Homotrimer.</text>
</comment>
<dbReference type="Gene3D" id="3.90.550.10">
    <property type="entry name" value="Spore Coat Polysaccharide Biosynthesis Protein SpsA, Chain A"/>
    <property type="match status" value="1"/>
</dbReference>
<feature type="region of interest" description="Pyrophosphorylase" evidence="18">
    <location>
        <begin position="1"/>
        <end position="238"/>
    </location>
</feature>
<keyword evidence="12 18" id="KW-0511">Multifunctional enzyme</keyword>
<dbReference type="SUPFAM" id="SSF51161">
    <property type="entry name" value="Trimeric LpxA-like enzymes"/>
    <property type="match status" value="1"/>
</dbReference>
<evidence type="ECO:0000256" key="8">
    <source>
        <dbReference type="ARBA" id="ARBA00022737"/>
    </source>
</evidence>
<feature type="active site" description="Proton acceptor" evidence="18">
    <location>
        <position position="371"/>
    </location>
</feature>
<proteinExistence type="inferred from homology"/>
<dbReference type="UniPathway" id="UPA00113">
    <property type="reaction ID" value="UER00532"/>
</dbReference>
<dbReference type="GO" id="GO:0019134">
    <property type="term" value="F:glucosamine-1-phosphate N-acetyltransferase activity"/>
    <property type="evidence" value="ECO:0007669"/>
    <property type="project" value="UniProtKB-UniRule"/>
</dbReference>
<comment type="cofactor">
    <cofactor evidence="18">
        <name>Mg(2+)</name>
        <dbReference type="ChEBI" id="CHEBI:18420"/>
    </cofactor>
    <text evidence="18">Binds 1 Mg(2+) ion per subunit.</text>
</comment>
<evidence type="ECO:0000256" key="18">
    <source>
        <dbReference type="HAMAP-Rule" id="MF_01631"/>
    </source>
</evidence>
<comment type="pathway">
    <text evidence="18">Nucleotide-sugar biosynthesis; UDP-N-acetyl-alpha-D-glucosamine biosynthesis; N-acetyl-alpha-D-glucosamine 1-phosphate from alpha-D-glucosamine 6-phosphate (route II): step 2/2.</text>
</comment>
<organism evidence="20 21">
    <name type="scientific">Candidatus Thermofonsia Clade 3 bacterium</name>
    <dbReference type="NCBI Taxonomy" id="2364212"/>
    <lineage>
        <taxon>Bacteria</taxon>
        <taxon>Bacillati</taxon>
        <taxon>Chloroflexota</taxon>
        <taxon>Candidatus Thermofontia</taxon>
        <taxon>Candidatus Thermofonsia Clade 3</taxon>
    </lineage>
</organism>
<dbReference type="InterPro" id="IPR029044">
    <property type="entry name" value="Nucleotide-diphossugar_trans"/>
</dbReference>
<evidence type="ECO:0000256" key="4">
    <source>
        <dbReference type="ARBA" id="ARBA00022490"/>
    </source>
</evidence>
<feature type="binding site" evidence="18">
    <location>
        <position position="236"/>
    </location>
    <ligand>
        <name>UDP-N-acetyl-alpha-D-glucosamine</name>
        <dbReference type="ChEBI" id="CHEBI:57705"/>
    </ligand>
</feature>
<sequence>MPDEPDHPCANTRAIVLAAGMGKRMKSKRPKVLHHLAGRPLIDYCITAAERATGRAPIVIIGHQADDVRAEIGERVIFAHQDQPLGTGHALMQAEAHAASAAQVLVTHGDVPLLRPETLRQLVALRERHGAAITMLTVIADDPRGFGRVIRDAQGERVRAIVEEVACAPAQLAIRELNVGAYCFDGAWVWDALKRIRPNPQKGEYFLTDLIEIAVADGREVRALTAEDRDECIGINTRIDLADAERALRRRINRQHMLNGVTIVDPETTYVEVSVEIGADTVILPNTHLIGRTRIGSDCRIGPNSYIVESYVGDRVQIVQSMIEHSRVEDDVHVGPFAHLRPGAHIGAGAHIGNFAEIKNSTLGAGSHMGHFSYLGDASVGEHVNIGAGTITCNFDGVKKHRTVIGDHAFIGSDTMLVAPVTVGKRARTGAGAVVTKDVPDATLAVGIPARAIRKLGDPPA</sequence>
<dbReference type="InterPro" id="IPR005882">
    <property type="entry name" value="Bifunctional_GlmU"/>
</dbReference>
<comment type="caution">
    <text evidence="18">Lacks conserved residue(s) required for the propagation of feature annotation.</text>
</comment>
<comment type="caution">
    <text evidence="20">The sequence shown here is derived from an EMBL/GenBank/DDBJ whole genome shotgun (WGS) entry which is preliminary data.</text>
</comment>
<keyword evidence="10 18" id="KW-0133">Cell shape</keyword>
<feature type="binding site" evidence="18">
    <location>
        <position position="431"/>
    </location>
    <ligand>
        <name>acetyl-CoA</name>
        <dbReference type="ChEBI" id="CHEBI:57288"/>
    </ligand>
</feature>
<feature type="binding site" evidence="18">
    <location>
        <begin position="17"/>
        <end position="20"/>
    </location>
    <ligand>
        <name>UDP-N-acetyl-alpha-D-glucosamine</name>
        <dbReference type="ChEBI" id="CHEBI:57705"/>
    </ligand>
</feature>